<dbReference type="Proteomes" id="UP000245133">
    <property type="component" value="Unassembled WGS sequence"/>
</dbReference>
<name>A0A2P2DXQ2_9LEPT</name>
<evidence type="ECO:0000256" key="1">
    <source>
        <dbReference type="SAM" id="Phobius"/>
    </source>
</evidence>
<keyword evidence="1" id="KW-0472">Membrane</keyword>
<reference evidence="2 3" key="1">
    <citation type="submission" date="2018-02" db="EMBL/GenBank/DDBJ databases">
        <title>Novel Leptospira species isolated from soil and water in Japan.</title>
        <authorList>
            <person name="Nakao R."/>
            <person name="Masuzawa T."/>
        </authorList>
    </citation>
    <scope>NUCLEOTIDE SEQUENCE [LARGE SCALE GENOMIC DNA]</scope>
    <source>
        <strain evidence="2 3">YH101</strain>
    </source>
</reference>
<dbReference type="AlphaFoldDB" id="A0A2P2DXQ2"/>
<feature type="transmembrane region" description="Helical" evidence="1">
    <location>
        <begin position="20"/>
        <end position="49"/>
    </location>
</feature>
<evidence type="ECO:0000313" key="2">
    <source>
        <dbReference type="EMBL" id="GBF49418.1"/>
    </source>
</evidence>
<comment type="caution">
    <text evidence="2">The sequence shown here is derived from an EMBL/GenBank/DDBJ whole genome shotgun (WGS) entry which is preliminary data.</text>
</comment>
<keyword evidence="3" id="KW-1185">Reference proteome</keyword>
<sequence>MAENETDSNQQVDDKSKLTLIELVGCILLIVALKDLPLFILLFPIGVILLRKKILLLFKSIKKTGEYTLGKMLLFGYIISACIMISIKTPELLSIREKNLTYEEGKKLIEIGNIDEGLTKLESIKDRLKDEELLLYENTLLAIKIRAKENIREIKHFNDLLKSITEEQFLSIEEGNFLNLTPNNDLNKLLSQTLKNNKKIWTQMKLEQLKLEEMKLIVAEKKERQKKIDSHFSYFNGSNKRLVEYVKDRLHDPSSFEHVKTVYSDKGKYIDITMAYRAKNVFGGLVLNSIKAHLYLENNHLEVFQ</sequence>
<accession>A0A2P2DXQ2</accession>
<proteinExistence type="predicted"/>
<feature type="transmembrane region" description="Helical" evidence="1">
    <location>
        <begin position="69"/>
        <end position="87"/>
    </location>
</feature>
<keyword evidence="1" id="KW-1133">Transmembrane helix</keyword>
<evidence type="ECO:0000313" key="3">
    <source>
        <dbReference type="Proteomes" id="UP000245133"/>
    </source>
</evidence>
<dbReference type="OrthoDB" id="5417073at2"/>
<keyword evidence="1" id="KW-0812">Transmembrane</keyword>
<dbReference type="EMBL" id="BFBB01000003">
    <property type="protein sequence ID" value="GBF49418.1"/>
    <property type="molecule type" value="Genomic_DNA"/>
</dbReference>
<dbReference type="RefSeq" id="WP_108974291.1">
    <property type="nucleotide sequence ID" value="NZ_BFBB01000003.1"/>
</dbReference>
<gene>
    <name evidence="2" type="ORF">LPTSP4_09310</name>
</gene>
<organism evidence="2 3">
    <name type="scientific">Leptospira ryugenii</name>
    <dbReference type="NCBI Taxonomy" id="1917863"/>
    <lineage>
        <taxon>Bacteria</taxon>
        <taxon>Pseudomonadati</taxon>
        <taxon>Spirochaetota</taxon>
        <taxon>Spirochaetia</taxon>
        <taxon>Leptospirales</taxon>
        <taxon>Leptospiraceae</taxon>
        <taxon>Leptospira</taxon>
    </lineage>
</organism>
<protein>
    <submittedName>
        <fullName evidence="2">Uncharacterized protein</fullName>
    </submittedName>
</protein>